<accession>A0A2N7NH70</accession>
<dbReference type="Proteomes" id="UP000235579">
    <property type="component" value="Unassembled WGS sequence"/>
</dbReference>
<evidence type="ECO:0000313" key="2">
    <source>
        <dbReference type="EMBL" id="TKG28465.1"/>
    </source>
</evidence>
<dbReference type="RefSeq" id="WP_102257936.1">
    <property type="nucleotide sequence ID" value="NZ_MDBP01000042.1"/>
</dbReference>
<dbReference type="AlphaFoldDB" id="A0A2N7NH70"/>
<sequence>MAVSPSDILTCTENQLSQATTESEYRNIVSRSYYSMYHSALTILAHEPPSYGGQGVHSSLISYLQSNDVKTSEVHSPSTLKALSYMLQQYKAQRVIADYYLTQNITKDNASDSVNTAKRFKKKCDEITPQQTSDK</sequence>
<reference evidence="1" key="2">
    <citation type="submission" date="2016-07" db="EMBL/GenBank/DDBJ databases">
        <authorList>
            <person name="Wan K."/>
            <person name="Booth B."/>
            <person name="Spirohn K."/>
            <person name="Hao T."/>
            <person name="Hu Y."/>
            <person name="Calderwood M."/>
            <person name="Hill D."/>
            <person name="Mohr S."/>
            <person name="Vidal M."/>
            <person name="Celniker S."/>
            <person name="Perrimon N."/>
        </authorList>
    </citation>
    <scope>NUCLEOTIDE SEQUENCE</scope>
    <source>
        <strain evidence="1">10N.222.48.A2</strain>
    </source>
</reference>
<dbReference type="EMBL" id="MDBP01000042">
    <property type="protein sequence ID" value="PMP13768.1"/>
    <property type="molecule type" value="Genomic_DNA"/>
</dbReference>
<dbReference type="Proteomes" id="UP000308018">
    <property type="component" value="Unassembled WGS sequence"/>
</dbReference>
<organism evidence="1 3">
    <name type="scientific">Vibrio tasmaniensis</name>
    <dbReference type="NCBI Taxonomy" id="212663"/>
    <lineage>
        <taxon>Bacteria</taxon>
        <taxon>Pseudomonadati</taxon>
        <taxon>Pseudomonadota</taxon>
        <taxon>Gammaproteobacteria</taxon>
        <taxon>Vibrionales</taxon>
        <taxon>Vibrionaceae</taxon>
        <taxon>Vibrio</taxon>
    </lineage>
</organism>
<gene>
    <name evidence="1" type="ORF">BCS92_15680</name>
    <name evidence="2" type="ORF">FC057_21725</name>
</gene>
<reference evidence="1" key="3">
    <citation type="journal article" date="2018" name="Nature">
        <title>A major lineage of non-tailed dsDNA viruses as unrecognized killers of marine bacteria.</title>
        <authorList>
            <person name="Kauffman K.M."/>
            <person name="Hussain F.A."/>
            <person name="Yang J."/>
            <person name="Arevalo P."/>
            <person name="Brown J.M."/>
            <person name="Chang W.K."/>
            <person name="VanInsberghe D."/>
            <person name="Elsherbini J."/>
            <person name="Sharma R.S."/>
            <person name="Cutler M.B."/>
            <person name="Kelly L."/>
            <person name="Polz M.F."/>
        </authorList>
    </citation>
    <scope>NUCLEOTIDE SEQUENCE</scope>
    <source>
        <strain evidence="1">10N.222.48.A2</strain>
    </source>
</reference>
<reference evidence="2 4" key="4">
    <citation type="submission" date="2019-04" db="EMBL/GenBank/DDBJ databases">
        <title>A reverse ecology approach based on a biological definition of microbial populations.</title>
        <authorList>
            <person name="Arevalo P."/>
            <person name="Vaninsberghe D."/>
            <person name="Elsherbini J."/>
            <person name="Gore J."/>
            <person name="Polz M."/>
        </authorList>
    </citation>
    <scope>NUCLEOTIDE SEQUENCE [LARGE SCALE GENOMIC DNA]</scope>
    <source>
        <strain evidence="2 4">10N.222.45.A8</strain>
    </source>
</reference>
<dbReference type="EMBL" id="SYVV01000040">
    <property type="protein sequence ID" value="TKG28465.1"/>
    <property type="molecule type" value="Genomic_DNA"/>
</dbReference>
<dbReference type="Gene3D" id="1.20.120.330">
    <property type="entry name" value="Nucleotidyltransferases domain 2"/>
    <property type="match status" value="1"/>
</dbReference>
<proteinExistence type="predicted"/>
<evidence type="ECO:0000313" key="1">
    <source>
        <dbReference type="EMBL" id="PMP13768.1"/>
    </source>
</evidence>
<reference evidence="3" key="1">
    <citation type="submission" date="2016-07" db="EMBL/GenBank/DDBJ databases">
        <title>Nontailed viruses are major unrecognized killers of bacteria in the ocean.</title>
        <authorList>
            <person name="Kauffman K."/>
            <person name="Hussain F."/>
            <person name="Yang J."/>
            <person name="Arevalo P."/>
            <person name="Brown J."/>
            <person name="Cutler M."/>
            <person name="Kelly L."/>
            <person name="Polz M.F."/>
        </authorList>
    </citation>
    <scope>NUCLEOTIDE SEQUENCE [LARGE SCALE GENOMIC DNA]</scope>
    <source>
        <strain evidence="3">10N.222.48.A2</strain>
    </source>
</reference>
<comment type="caution">
    <text evidence="1">The sequence shown here is derived from an EMBL/GenBank/DDBJ whole genome shotgun (WGS) entry which is preliminary data.</text>
</comment>
<evidence type="ECO:0000313" key="4">
    <source>
        <dbReference type="Proteomes" id="UP000308018"/>
    </source>
</evidence>
<protein>
    <submittedName>
        <fullName evidence="1">Uncharacterized protein</fullName>
    </submittedName>
</protein>
<name>A0A2N7NH70_9VIBR</name>
<evidence type="ECO:0000313" key="3">
    <source>
        <dbReference type="Proteomes" id="UP000235579"/>
    </source>
</evidence>